<proteinExistence type="predicted"/>
<name>A0A9D1M6T7_9BACT</name>
<dbReference type="InterPro" id="IPR036895">
    <property type="entry name" value="Uracil-DNA_glycosylase-like_sf"/>
</dbReference>
<organism evidence="1 2">
    <name type="scientific">Candidatus Gallibacteroides avistercoris</name>
    <dbReference type="NCBI Taxonomy" id="2840833"/>
    <lineage>
        <taxon>Bacteria</taxon>
        <taxon>Pseudomonadati</taxon>
        <taxon>Bacteroidota</taxon>
        <taxon>Bacteroidia</taxon>
        <taxon>Bacteroidales</taxon>
        <taxon>Bacteroidaceae</taxon>
        <taxon>Bacteroidaceae incertae sedis</taxon>
        <taxon>Candidatus Gallibacteroides</taxon>
    </lineage>
</organism>
<comment type="caution">
    <text evidence="1">The sequence shown here is derived from an EMBL/GenBank/DDBJ whole genome shotgun (WGS) entry which is preliminary data.</text>
</comment>
<gene>
    <name evidence="1" type="ORF">IAB03_02780</name>
</gene>
<dbReference type="EMBL" id="DVNA01000060">
    <property type="protein sequence ID" value="HIU54716.1"/>
    <property type="molecule type" value="Genomic_DNA"/>
</dbReference>
<sequence length="200" mass="23001">MKQKSEITRLNIETHPLAPFIPEGASVLMLGSFPPKREKWSMEFYYPNWQNDMWRIFGLVFFNDKEFFVEPVAKRFRENAIREFLSEKKIAISDTAQEVIRLQDNASDKYLDIVTPVNLFRLLQQIPMCRAIITTGQKACETVAGILNVAVPKVGTSVSCHIDKQQISLYRMPSSSRAYPLALDKKAAAYRQMFTELNLC</sequence>
<protein>
    <submittedName>
        <fullName evidence="1">Uracil-DNA glycosylase family protein</fullName>
    </submittedName>
</protein>
<accession>A0A9D1M6T7</accession>
<evidence type="ECO:0000313" key="1">
    <source>
        <dbReference type="EMBL" id="HIU54716.1"/>
    </source>
</evidence>
<reference evidence="1" key="2">
    <citation type="journal article" date="2021" name="PeerJ">
        <title>Extensive microbial diversity within the chicken gut microbiome revealed by metagenomics and culture.</title>
        <authorList>
            <person name="Gilroy R."/>
            <person name="Ravi A."/>
            <person name="Getino M."/>
            <person name="Pursley I."/>
            <person name="Horton D.L."/>
            <person name="Alikhan N.F."/>
            <person name="Baker D."/>
            <person name="Gharbi K."/>
            <person name="Hall N."/>
            <person name="Watson M."/>
            <person name="Adriaenssens E.M."/>
            <person name="Foster-Nyarko E."/>
            <person name="Jarju S."/>
            <person name="Secka A."/>
            <person name="Antonio M."/>
            <person name="Oren A."/>
            <person name="Chaudhuri R.R."/>
            <person name="La Ragione R."/>
            <person name="Hildebrand F."/>
            <person name="Pallen M.J."/>
        </authorList>
    </citation>
    <scope>NUCLEOTIDE SEQUENCE</scope>
    <source>
        <strain evidence="1">CHK158-818</strain>
    </source>
</reference>
<dbReference type="AlphaFoldDB" id="A0A9D1M6T7"/>
<dbReference type="SUPFAM" id="SSF52141">
    <property type="entry name" value="Uracil-DNA glycosylase-like"/>
    <property type="match status" value="1"/>
</dbReference>
<evidence type="ECO:0000313" key="2">
    <source>
        <dbReference type="Proteomes" id="UP000824112"/>
    </source>
</evidence>
<dbReference type="Gene3D" id="3.40.470.10">
    <property type="entry name" value="Uracil-DNA glycosylase-like domain"/>
    <property type="match status" value="1"/>
</dbReference>
<dbReference type="Proteomes" id="UP000824112">
    <property type="component" value="Unassembled WGS sequence"/>
</dbReference>
<reference evidence="1" key="1">
    <citation type="submission" date="2020-10" db="EMBL/GenBank/DDBJ databases">
        <authorList>
            <person name="Gilroy R."/>
        </authorList>
    </citation>
    <scope>NUCLEOTIDE SEQUENCE</scope>
    <source>
        <strain evidence="1">CHK158-818</strain>
    </source>
</reference>
<dbReference type="CDD" id="cd10032">
    <property type="entry name" value="UDG-F6_HDG"/>
    <property type="match status" value="1"/>
</dbReference>